<organism evidence="9 10">
    <name type="scientific">Serinibacter salmoneus</name>
    <dbReference type="NCBI Taxonomy" id="556530"/>
    <lineage>
        <taxon>Bacteria</taxon>
        <taxon>Bacillati</taxon>
        <taxon>Actinomycetota</taxon>
        <taxon>Actinomycetes</taxon>
        <taxon>Micrococcales</taxon>
        <taxon>Beutenbergiaceae</taxon>
        <taxon>Serinibacter</taxon>
    </lineage>
</organism>
<evidence type="ECO:0000259" key="8">
    <source>
        <dbReference type="Pfam" id="PF05140"/>
    </source>
</evidence>
<evidence type="ECO:0000256" key="3">
    <source>
        <dbReference type="ARBA" id="ARBA00022748"/>
    </source>
</evidence>
<feature type="transmembrane region" description="Helical" evidence="7">
    <location>
        <begin position="51"/>
        <end position="69"/>
    </location>
</feature>
<dbReference type="RefSeq" id="WP_098469521.1">
    <property type="nucleotide sequence ID" value="NZ_PDJD01000001.1"/>
</dbReference>
<feature type="compositionally biased region" description="Basic and acidic residues" evidence="6">
    <location>
        <begin position="541"/>
        <end position="556"/>
    </location>
</feature>
<dbReference type="GO" id="GO:0017004">
    <property type="term" value="P:cytochrome complex assembly"/>
    <property type="evidence" value="ECO:0007669"/>
    <property type="project" value="UniProtKB-KW"/>
</dbReference>
<dbReference type="Pfam" id="PF05140">
    <property type="entry name" value="ResB"/>
    <property type="match status" value="1"/>
</dbReference>
<feature type="transmembrane region" description="Helical" evidence="7">
    <location>
        <begin position="467"/>
        <end position="487"/>
    </location>
</feature>
<feature type="transmembrane region" description="Helical" evidence="7">
    <location>
        <begin position="106"/>
        <end position="127"/>
    </location>
</feature>
<evidence type="ECO:0000313" key="10">
    <source>
        <dbReference type="Proteomes" id="UP000224915"/>
    </source>
</evidence>
<dbReference type="OrthoDB" id="3949537at2"/>
<evidence type="ECO:0000256" key="4">
    <source>
        <dbReference type="ARBA" id="ARBA00022989"/>
    </source>
</evidence>
<comment type="subcellular location">
    <subcellularLocation>
        <location evidence="1">Membrane</location>
        <topology evidence="1">Multi-pass membrane protein</topology>
    </subcellularLocation>
</comment>
<reference evidence="9 10" key="1">
    <citation type="submission" date="2017-10" db="EMBL/GenBank/DDBJ databases">
        <title>Sequencing the genomes of 1000 actinobacteria strains.</title>
        <authorList>
            <person name="Klenk H.-P."/>
        </authorList>
    </citation>
    <scope>NUCLEOTIDE SEQUENCE [LARGE SCALE GENOMIC DNA]</scope>
    <source>
        <strain evidence="9 10">DSM 21801</strain>
    </source>
</reference>
<accession>A0A2A9D2G7</accession>
<evidence type="ECO:0000256" key="1">
    <source>
        <dbReference type="ARBA" id="ARBA00004141"/>
    </source>
</evidence>
<dbReference type="InterPro" id="IPR023494">
    <property type="entry name" value="Cyt_c_bgen_Ccs1/CcsB/ResB"/>
</dbReference>
<sequence length="556" mass="60349">MRYRPEGLVQDPDAEDGPPGPREDAATAAPARFGLRAWLRWVWRQLTSMRVALLLLLLLAVVAIPGSFIPQRDQAPEGVAQYYADYPDLAPIMDRFSLFDVYASPWFAAVYLLLFISLVGCIVPRAVDHARALRTPPPKAPRRFTRFDNHAAFVSPLGAPQAADAVTGALRGYRIRREEAEGVTTLSAEKGYLREAGNITFHLALVGLLLSVLYGSLVHYRGQVIVVEGDTFANSRLAYDSFDSGVWYADGDLDPFRMTLEEFTAEFTDAGRAVDFQADVTVTEDGESRAEVIRLNAPLRVGGAAVSLQGNGYAPQVTVRDGNGELAFSGAVPFVPEDDIGYTSRGVIKVPDTTTDYQVGLNGWFLPTGVVDGDQAFSLSPDPENPMLVLDVWYGDLGLDLGVPQNVYELDTTAMTQVTEEVEGGQEPVRVIVTLGETVDLPEGLGSITFEAVPRFAGFDLRYDPTLGWVLAFALLALAGLCASLFLPRRRVFARIGTDGQGRTVVTAAALARNDDPGLGRELERVLAPVRPAPEQAVEQVQEHQDDGGAPARKDV</sequence>
<dbReference type="PANTHER" id="PTHR31566">
    <property type="entry name" value="CYTOCHROME C BIOGENESIS PROTEIN CCS1, CHLOROPLASTIC"/>
    <property type="match status" value="1"/>
</dbReference>
<feature type="transmembrane region" description="Helical" evidence="7">
    <location>
        <begin position="199"/>
        <end position="217"/>
    </location>
</feature>
<keyword evidence="10" id="KW-1185">Reference proteome</keyword>
<comment type="caution">
    <text evidence="9">The sequence shown here is derived from an EMBL/GenBank/DDBJ whole genome shotgun (WGS) entry which is preliminary data.</text>
</comment>
<keyword evidence="2 7" id="KW-0812">Transmembrane</keyword>
<protein>
    <submittedName>
        <fullName evidence="9">Cytochrome c biogenesis protein</fullName>
    </submittedName>
</protein>
<dbReference type="InterPro" id="IPR007816">
    <property type="entry name" value="ResB-like_domain"/>
</dbReference>
<feature type="domain" description="ResB-like" evidence="8">
    <location>
        <begin position="49"/>
        <end position="524"/>
    </location>
</feature>
<evidence type="ECO:0000256" key="2">
    <source>
        <dbReference type="ARBA" id="ARBA00022692"/>
    </source>
</evidence>
<evidence type="ECO:0000256" key="7">
    <source>
        <dbReference type="SAM" id="Phobius"/>
    </source>
</evidence>
<dbReference type="GO" id="GO:0016020">
    <property type="term" value="C:membrane"/>
    <property type="evidence" value="ECO:0007669"/>
    <property type="project" value="UniProtKB-SubCell"/>
</dbReference>
<proteinExistence type="predicted"/>
<name>A0A2A9D2G7_9MICO</name>
<dbReference type="EMBL" id="PDJD01000001">
    <property type="protein sequence ID" value="PFG20571.1"/>
    <property type="molecule type" value="Genomic_DNA"/>
</dbReference>
<keyword evidence="3" id="KW-0201">Cytochrome c-type biogenesis</keyword>
<dbReference type="Proteomes" id="UP000224915">
    <property type="component" value="Unassembled WGS sequence"/>
</dbReference>
<gene>
    <name evidence="9" type="ORF">ATL40_2176</name>
</gene>
<feature type="region of interest" description="Disordered" evidence="6">
    <location>
        <begin position="1"/>
        <end position="25"/>
    </location>
</feature>
<dbReference type="PANTHER" id="PTHR31566:SF0">
    <property type="entry name" value="CYTOCHROME C BIOGENESIS PROTEIN CCS1, CHLOROPLASTIC"/>
    <property type="match status" value="1"/>
</dbReference>
<keyword evidence="5 7" id="KW-0472">Membrane</keyword>
<keyword evidence="4 7" id="KW-1133">Transmembrane helix</keyword>
<feature type="region of interest" description="Disordered" evidence="6">
    <location>
        <begin position="534"/>
        <end position="556"/>
    </location>
</feature>
<evidence type="ECO:0000256" key="5">
    <source>
        <dbReference type="ARBA" id="ARBA00023136"/>
    </source>
</evidence>
<evidence type="ECO:0000256" key="6">
    <source>
        <dbReference type="SAM" id="MobiDB-lite"/>
    </source>
</evidence>
<dbReference type="AlphaFoldDB" id="A0A2A9D2G7"/>
<evidence type="ECO:0000313" key="9">
    <source>
        <dbReference type="EMBL" id="PFG20571.1"/>
    </source>
</evidence>